<dbReference type="Gene3D" id="1.10.390.30">
    <property type="entry name" value="Peptidase M60, enhancin-like domain 3"/>
    <property type="match status" value="1"/>
</dbReference>
<dbReference type="Gene3D" id="3.40.390.80">
    <property type="entry name" value="Peptidase M60, enhancin-like domain 2"/>
    <property type="match status" value="1"/>
</dbReference>
<dbReference type="AlphaFoldDB" id="A0A1G7B430"/>
<dbReference type="PANTHER" id="PTHR15730">
    <property type="entry name" value="EXPERIMENTAL AUTOIMMUNE PROSTATITIS ANTIGEN 2-RELATED"/>
    <property type="match status" value="1"/>
</dbReference>
<dbReference type="Proteomes" id="UP000198757">
    <property type="component" value="Unassembled WGS sequence"/>
</dbReference>
<dbReference type="SUPFAM" id="SSF49785">
    <property type="entry name" value="Galactose-binding domain-like"/>
    <property type="match status" value="1"/>
</dbReference>
<sequence>MMQRMKIFKKYMLFLVLPGILMISCRKSSPGISEDGTQNKGADGPSITIDTSIATIDASKFDKARVFPGLVCKEEPRVEVSLNMDLKYEYVAEFLRTSRPPVPQFSTGLYAAPGELVIIDIPSTEYSLSVQVGAWTDDLSFIANSLRDPVIITRNQLAPGRNYVRNLYGGPIYIIPARPVEQPVPIKFSNVVKSPDFVLGVTSNEDWKAAIAGSCVPFIELRSKNIVFVVPREYCLQYPIADPNALMSAWDNAILEDFYKWQGLEENPVDERDQAPLLPWRVVQDIQPARGYAHSGYPVVTYNDKGWFDEFTNLDALKKGGAWGVYHQLGHNNQQPLYWSWNSLAEATGFLFAFKAAHRNEVNDPLAWPPKNDKLAASMERAIAFAKDSTISVKLFNGSDERVNDPFARVTPFVQIIDKIPANWGFPGQKDGWAFITELYKKSRRANRISLSDQDKQDFFYETLCNYTKQNWKIFFQRWGIAISNISLGKMEDLPLMTQKIWEYNPITRTGGDDFFDPDFYAKSNWSILAFSSQEPNGEGPPNGLASAIIDGNINTFWHPQWQAAIGTVPHWITIDFGSRLKINGIQFVQRQTSGGFRKVKNLTLETSIDAVNWTTASGSPYALTTDNTPQTLAFSSTVTARYLRLSVPTIQDTYDQTAEGFCSMAEVDVIKP</sequence>
<dbReference type="Pfam" id="PF13402">
    <property type="entry name" value="Peptidase_M60"/>
    <property type="match status" value="1"/>
</dbReference>
<dbReference type="PROSITE" id="PS50022">
    <property type="entry name" value="FA58C_3"/>
    <property type="match status" value="1"/>
</dbReference>
<dbReference type="Pfam" id="PF17291">
    <property type="entry name" value="M60-like_N"/>
    <property type="match status" value="1"/>
</dbReference>
<feature type="domain" description="F5/8 type C" evidence="1">
    <location>
        <begin position="515"/>
        <end position="646"/>
    </location>
</feature>
<organism evidence="3 4">
    <name type="scientific">Niabella drilacis (strain DSM 25811 / CCM 8410 / CCUG 62505 / LMG 26954 / E90)</name>
    <dbReference type="NCBI Taxonomy" id="1285928"/>
    <lineage>
        <taxon>Bacteria</taxon>
        <taxon>Pseudomonadati</taxon>
        <taxon>Bacteroidota</taxon>
        <taxon>Chitinophagia</taxon>
        <taxon>Chitinophagales</taxon>
        <taxon>Chitinophagaceae</taxon>
        <taxon>Niabella</taxon>
    </lineage>
</organism>
<dbReference type="PROSITE" id="PS51723">
    <property type="entry name" value="PEPTIDASE_M60"/>
    <property type="match status" value="1"/>
</dbReference>
<dbReference type="InterPro" id="IPR042279">
    <property type="entry name" value="Pep_M60_3"/>
</dbReference>
<proteinExistence type="predicted"/>
<dbReference type="STRING" id="1285928.SAMN04487894_1274"/>
<evidence type="ECO:0000313" key="3">
    <source>
        <dbReference type="EMBL" id="SDE21607.1"/>
    </source>
</evidence>
<accession>A0A1G7B430</accession>
<name>A0A1G7B430_NIADE</name>
<dbReference type="SMART" id="SM01276">
    <property type="entry name" value="M60-like"/>
    <property type="match status" value="1"/>
</dbReference>
<gene>
    <name evidence="3" type="ORF">SAMN04487894_1274</name>
</gene>
<dbReference type="InterPro" id="IPR000421">
    <property type="entry name" value="FA58C"/>
</dbReference>
<evidence type="ECO:0000313" key="4">
    <source>
        <dbReference type="Proteomes" id="UP000198757"/>
    </source>
</evidence>
<dbReference type="PANTHER" id="PTHR15730:SF5">
    <property type="entry name" value="SI:CH211-210B2.2-RELATED"/>
    <property type="match status" value="1"/>
</dbReference>
<dbReference type="InterPro" id="IPR051244">
    <property type="entry name" value="TCAF"/>
</dbReference>
<dbReference type="Gene3D" id="2.60.120.1250">
    <property type="entry name" value="Peptidase M60, enhancin-like domain 1"/>
    <property type="match status" value="1"/>
</dbReference>
<keyword evidence="4" id="KW-1185">Reference proteome</keyword>
<reference evidence="4" key="1">
    <citation type="submission" date="2016-10" db="EMBL/GenBank/DDBJ databases">
        <authorList>
            <person name="Varghese N."/>
            <person name="Submissions S."/>
        </authorList>
    </citation>
    <scope>NUCLEOTIDE SEQUENCE [LARGE SCALE GENOMIC DNA]</scope>
    <source>
        <strain evidence="4">DSM 25811 / CCM 8410 / LMG 26954 / E90</strain>
    </source>
</reference>
<evidence type="ECO:0000259" key="2">
    <source>
        <dbReference type="PROSITE" id="PS51723"/>
    </source>
</evidence>
<dbReference type="PROSITE" id="PS51257">
    <property type="entry name" value="PROKAR_LIPOPROTEIN"/>
    <property type="match status" value="1"/>
</dbReference>
<feature type="domain" description="Peptidase M60" evidence="2">
    <location>
        <begin position="102"/>
        <end position="421"/>
    </location>
</feature>
<dbReference type="InterPro" id="IPR035423">
    <property type="entry name" value="M60-like_N"/>
</dbReference>
<dbReference type="Pfam" id="PF00754">
    <property type="entry name" value="F5_F8_type_C"/>
    <property type="match status" value="1"/>
</dbReference>
<evidence type="ECO:0000259" key="1">
    <source>
        <dbReference type="PROSITE" id="PS50022"/>
    </source>
</evidence>
<dbReference type="InterPro" id="IPR031161">
    <property type="entry name" value="Peptidase_M60_dom"/>
</dbReference>
<dbReference type="EMBL" id="FMZO01000027">
    <property type="protein sequence ID" value="SDE21607.1"/>
    <property type="molecule type" value="Genomic_DNA"/>
</dbReference>
<dbReference type="InterPro" id="IPR008979">
    <property type="entry name" value="Galactose-bd-like_sf"/>
</dbReference>
<dbReference type="Gene3D" id="2.60.120.260">
    <property type="entry name" value="Galactose-binding domain-like"/>
    <property type="match status" value="1"/>
</dbReference>
<protein>
    <submittedName>
        <fullName evidence="3">F5/8 type C domain-containing protein</fullName>
    </submittedName>
</protein>